<dbReference type="Pfam" id="PF00580">
    <property type="entry name" value="UvrD-helicase"/>
    <property type="match status" value="1"/>
</dbReference>
<dbReference type="InterPro" id="IPR000212">
    <property type="entry name" value="DNA_helicase_UvrD/REP"/>
</dbReference>
<dbReference type="GO" id="GO:0003677">
    <property type="term" value="F:DNA binding"/>
    <property type="evidence" value="ECO:0007669"/>
    <property type="project" value="InterPro"/>
</dbReference>
<dbReference type="EMBL" id="CP070499">
    <property type="protein sequence ID" value="QSB16692.1"/>
    <property type="molecule type" value="Genomic_DNA"/>
</dbReference>
<dbReference type="PANTHER" id="PTHR11070:SF45">
    <property type="entry name" value="DNA 3'-5' HELICASE"/>
    <property type="match status" value="1"/>
</dbReference>
<dbReference type="EC" id="5.6.2.4" evidence="7"/>
<feature type="binding site" evidence="9">
    <location>
        <begin position="267"/>
        <end position="274"/>
    </location>
    <ligand>
        <name>ATP</name>
        <dbReference type="ChEBI" id="CHEBI:30616"/>
    </ligand>
</feature>
<dbReference type="SUPFAM" id="SSF52540">
    <property type="entry name" value="P-loop containing nucleoside triphosphate hydrolases"/>
    <property type="match status" value="1"/>
</dbReference>
<dbReference type="GO" id="GO:0000725">
    <property type="term" value="P:recombinational repair"/>
    <property type="evidence" value="ECO:0007669"/>
    <property type="project" value="TreeGrafter"/>
</dbReference>
<evidence type="ECO:0000313" key="12">
    <source>
        <dbReference type="Proteomes" id="UP000662857"/>
    </source>
</evidence>
<dbReference type="InterPro" id="IPR027417">
    <property type="entry name" value="P-loop_NTPase"/>
</dbReference>
<dbReference type="Gene3D" id="3.40.50.300">
    <property type="entry name" value="P-loop containing nucleotide triphosphate hydrolases"/>
    <property type="match status" value="2"/>
</dbReference>
<dbReference type="GO" id="GO:0033202">
    <property type="term" value="C:DNA helicase complex"/>
    <property type="evidence" value="ECO:0007669"/>
    <property type="project" value="TreeGrafter"/>
</dbReference>
<dbReference type="Pfam" id="PF13361">
    <property type="entry name" value="UvrD_C"/>
    <property type="match status" value="1"/>
</dbReference>
<gene>
    <name evidence="11" type="ORF">JQS43_10650</name>
</gene>
<dbReference type="PROSITE" id="PS51198">
    <property type="entry name" value="UVRD_HELICASE_ATP_BIND"/>
    <property type="match status" value="1"/>
</dbReference>
<evidence type="ECO:0000256" key="6">
    <source>
        <dbReference type="ARBA" id="ARBA00034617"/>
    </source>
</evidence>
<organism evidence="11 12">
    <name type="scientific">Natronosporangium hydrolyticum</name>
    <dbReference type="NCBI Taxonomy" id="2811111"/>
    <lineage>
        <taxon>Bacteria</taxon>
        <taxon>Bacillati</taxon>
        <taxon>Actinomycetota</taxon>
        <taxon>Actinomycetes</taxon>
        <taxon>Micromonosporales</taxon>
        <taxon>Micromonosporaceae</taxon>
        <taxon>Natronosporangium</taxon>
    </lineage>
</organism>
<evidence type="ECO:0000256" key="4">
    <source>
        <dbReference type="ARBA" id="ARBA00022840"/>
    </source>
</evidence>
<evidence type="ECO:0000256" key="1">
    <source>
        <dbReference type="ARBA" id="ARBA00022741"/>
    </source>
</evidence>
<evidence type="ECO:0000256" key="7">
    <source>
        <dbReference type="ARBA" id="ARBA00034808"/>
    </source>
</evidence>
<keyword evidence="12" id="KW-1185">Reference proteome</keyword>
<sequence>MGMTIVLAENLHRALSDLDSSARKRVVDFLIKLQVEPHASGVRLKAIKNPRDRRVRTARVTDDLRAVLLHLGDSMYMVQTVLPHDDAYRYAEQVTLTLNPATGAVEALETARISDRVEQVVAAPRQRVTDQPPLLAHVVDRDYQRLGVNEELVPALRTLVDEADLLELVEPLPPLQRDVLLSLVDRSPEQVYADLIAPIEAPTVSDDIPTALASPVNQAAYLVVTDAAELKDALAWPMDRWRTYLHPSQRSLAYPLKPYSGPVRVTGGPGTGKTVVAVHRAVSLARAAEPGERILLTTYGNTLARALGELLERLGGKVVRDLVDVVTTDKLARRVLVDAGRTVPSPLNDADCLAALRGFVARTGSELDPQLLRDEWYRIILDLDLTSKESYLAAHRPRMRRLSLRQREQVWEVLAGFTEWLAEHRQTTFPQVTNEAAAVVSGWETKPYRHVVVDEAQDMTVGQWRLLRAVVPEATDDMFLVGDAHQRIYGRYVVLSHHGIHTRGRSRRLTISYRTTREIARGGLALLKGHHYDDLDGGDDTLDSYRALTRGPVPIVAGYPTLAAELGALAEQVVAWRDVGVTMADIAVGVRTHQIAEQVTAAFADRGIPAAVVTPETYDAQGAVHVMTVYRLKGLEYRCVAIAGMSEGVVPPKSMIAAVGDDPQAQRYLHDEERARVFVAATRPREALWVSWHGQPSPLVLPLVMMFKTPNQECA</sequence>
<dbReference type="GO" id="GO:0005829">
    <property type="term" value="C:cytosol"/>
    <property type="evidence" value="ECO:0007669"/>
    <property type="project" value="TreeGrafter"/>
</dbReference>
<proteinExistence type="predicted"/>
<dbReference type="GO" id="GO:0005524">
    <property type="term" value="F:ATP binding"/>
    <property type="evidence" value="ECO:0007669"/>
    <property type="project" value="UniProtKB-UniRule"/>
</dbReference>
<dbReference type="Proteomes" id="UP000662857">
    <property type="component" value="Chromosome"/>
</dbReference>
<dbReference type="InterPro" id="IPR014016">
    <property type="entry name" value="UvrD-like_ATP-bd"/>
</dbReference>
<dbReference type="InterPro" id="IPR014017">
    <property type="entry name" value="DNA_helicase_UvrD-like_C"/>
</dbReference>
<accession>A0A895YL11</accession>
<keyword evidence="1 9" id="KW-0547">Nucleotide-binding</keyword>
<evidence type="ECO:0000256" key="2">
    <source>
        <dbReference type="ARBA" id="ARBA00022801"/>
    </source>
</evidence>
<evidence type="ECO:0000256" key="8">
    <source>
        <dbReference type="ARBA" id="ARBA00048988"/>
    </source>
</evidence>
<keyword evidence="4 9" id="KW-0067">ATP-binding</keyword>
<keyword evidence="2 9" id="KW-0378">Hydrolase</keyword>
<keyword evidence="3 9" id="KW-0347">Helicase</keyword>
<evidence type="ECO:0000256" key="9">
    <source>
        <dbReference type="PROSITE-ProRule" id="PRU00560"/>
    </source>
</evidence>
<keyword evidence="5" id="KW-0413">Isomerase</keyword>
<dbReference type="AlphaFoldDB" id="A0A895YL11"/>
<name>A0A895YL11_9ACTN</name>
<comment type="catalytic activity">
    <reaction evidence="6">
        <text>Couples ATP hydrolysis with the unwinding of duplex DNA by translocating in the 3'-5' direction.</text>
        <dbReference type="EC" id="5.6.2.4"/>
    </reaction>
</comment>
<dbReference type="GO" id="GO:0043138">
    <property type="term" value="F:3'-5' DNA helicase activity"/>
    <property type="evidence" value="ECO:0007669"/>
    <property type="project" value="UniProtKB-EC"/>
</dbReference>
<evidence type="ECO:0000259" key="10">
    <source>
        <dbReference type="PROSITE" id="PS51198"/>
    </source>
</evidence>
<protein>
    <recommendedName>
        <fullName evidence="7">DNA 3'-5' helicase</fullName>
        <ecNumber evidence="7">5.6.2.4</ecNumber>
    </recommendedName>
</protein>
<evidence type="ECO:0000313" key="11">
    <source>
        <dbReference type="EMBL" id="QSB16692.1"/>
    </source>
</evidence>
<feature type="domain" description="UvrD-like helicase ATP-binding" evidence="10">
    <location>
        <begin position="246"/>
        <end position="516"/>
    </location>
</feature>
<reference evidence="11" key="1">
    <citation type="submission" date="2021-02" db="EMBL/GenBank/DDBJ databases">
        <title>Natrosporangium hydrolyticum gen. nov., sp. nov, a haloalkaliphilic actinobacterium from a soda solonchak soil.</title>
        <authorList>
            <person name="Sorokin D.Y."/>
            <person name="Khijniak T.V."/>
            <person name="Zakharycheva A.P."/>
            <person name="Boueva O.V."/>
            <person name="Ariskina E.V."/>
            <person name="Hahnke R.L."/>
            <person name="Bunk B."/>
            <person name="Sproer C."/>
            <person name="Schumann P."/>
            <person name="Evtushenko L.I."/>
            <person name="Kublanov I.V."/>
        </authorList>
    </citation>
    <scope>NUCLEOTIDE SEQUENCE</scope>
    <source>
        <strain evidence="11">DSM 106523</strain>
    </source>
</reference>
<dbReference type="PANTHER" id="PTHR11070">
    <property type="entry name" value="UVRD / RECB / PCRA DNA HELICASE FAMILY MEMBER"/>
    <property type="match status" value="1"/>
</dbReference>
<evidence type="ECO:0000256" key="5">
    <source>
        <dbReference type="ARBA" id="ARBA00023235"/>
    </source>
</evidence>
<dbReference type="GO" id="GO:0016787">
    <property type="term" value="F:hydrolase activity"/>
    <property type="evidence" value="ECO:0007669"/>
    <property type="project" value="UniProtKB-UniRule"/>
</dbReference>
<dbReference type="KEGG" id="nhy:JQS43_10650"/>
<evidence type="ECO:0000256" key="3">
    <source>
        <dbReference type="ARBA" id="ARBA00022806"/>
    </source>
</evidence>
<comment type="catalytic activity">
    <reaction evidence="8">
        <text>ATP + H2O = ADP + phosphate + H(+)</text>
        <dbReference type="Rhea" id="RHEA:13065"/>
        <dbReference type="ChEBI" id="CHEBI:15377"/>
        <dbReference type="ChEBI" id="CHEBI:15378"/>
        <dbReference type="ChEBI" id="CHEBI:30616"/>
        <dbReference type="ChEBI" id="CHEBI:43474"/>
        <dbReference type="ChEBI" id="CHEBI:456216"/>
        <dbReference type="EC" id="5.6.2.4"/>
    </reaction>
</comment>